<dbReference type="Proteomes" id="UP000077248">
    <property type="component" value="Unassembled WGS sequence"/>
</dbReference>
<dbReference type="Pfam" id="PF00443">
    <property type="entry name" value="UCH"/>
    <property type="match status" value="1"/>
</dbReference>
<dbReference type="PROSITE" id="PS50235">
    <property type="entry name" value="USP_3"/>
    <property type="match status" value="1"/>
</dbReference>
<dbReference type="STRING" id="5599.A0A177DD60"/>
<dbReference type="CDD" id="cd02257">
    <property type="entry name" value="Peptidase_C19"/>
    <property type="match status" value="1"/>
</dbReference>
<dbReference type="Gene3D" id="3.90.70.10">
    <property type="entry name" value="Cysteine proteinases"/>
    <property type="match status" value="1"/>
</dbReference>
<gene>
    <name evidence="2" type="ORF">CC77DRAFT_1097293</name>
</gene>
<reference evidence="2 3" key="1">
    <citation type="submission" date="2016-05" db="EMBL/GenBank/DDBJ databases">
        <title>Comparative analysis of secretome profiles of manganese(II)-oxidizing ascomycete fungi.</title>
        <authorList>
            <consortium name="DOE Joint Genome Institute"/>
            <person name="Zeiner C.A."/>
            <person name="Purvine S.O."/>
            <person name="Zink E.M."/>
            <person name="Wu S."/>
            <person name="Pasa-Tolic L."/>
            <person name="Chaput D.L."/>
            <person name="Haridas S."/>
            <person name="Grigoriev I.V."/>
            <person name="Santelli C.M."/>
            <person name="Hansel C.M."/>
        </authorList>
    </citation>
    <scope>NUCLEOTIDE SEQUENCE [LARGE SCALE GENOMIC DNA]</scope>
    <source>
        <strain evidence="2 3">SRC1lrK2f</strain>
    </source>
</reference>
<dbReference type="AlphaFoldDB" id="A0A177DD60"/>
<organism evidence="2 3">
    <name type="scientific">Alternaria alternata</name>
    <name type="common">Alternaria rot fungus</name>
    <name type="synonym">Torula alternata</name>
    <dbReference type="NCBI Taxonomy" id="5599"/>
    <lineage>
        <taxon>Eukaryota</taxon>
        <taxon>Fungi</taxon>
        <taxon>Dikarya</taxon>
        <taxon>Ascomycota</taxon>
        <taxon>Pezizomycotina</taxon>
        <taxon>Dothideomycetes</taxon>
        <taxon>Pleosporomycetidae</taxon>
        <taxon>Pleosporales</taxon>
        <taxon>Pleosporineae</taxon>
        <taxon>Pleosporaceae</taxon>
        <taxon>Alternaria</taxon>
        <taxon>Alternaria sect. Alternaria</taxon>
        <taxon>Alternaria alternata complex</taxon>
    </lineage>
</organism>
<dbReference type="KEGG" id="aalt:CC77DRAFT_1097293"/>
<dbReference type="GO" id="GO:0016579">
    <property type="term" value="P:protein deubiquitination"/>
    <property type="evidence" value="ECO:0007669"/>
    <property type="project" value="InterPro"/>
</dbReference>
<dbReference type="PANTHER" id="PTHR24006">
    <property type="entry name" value="UBIQUITIN CARBOXYL-TERMINAL HYDROLASE"/>
    <property type="match status" value="1"/>
</dbReference>
<proteinExistence type="predicted"/>
<dbReference type="SUPFAM" id="SSF54001">
    <property type="entry name" value="Cysteine proteinases"/>
    <property type="match status" value="1"/>
</dbReference>
<evidence type="ECO:0000259" key="1">
    <source>
        <dbReference type="PROSITE" id="PS50235"/>
    </source>
</evidence>
<dbReference type="InterPro" id="IPR050164">
    <property type="entry name" value="Peptidase_C19"/>
</dbReference>
<dbReference type="GeneID" id="29115478"/>
<dbReference type="EMBL" id="KV441486">
    <property type="protein sequence ID" value="OAG17446.1"/>
    <property type="molecule type" value="Genomic_DNA"/>
</dbReference>
<dbReference type="InterPro" id="IPR038765">
    <property type="entry name" value="Papain-like_cys_pep_sf"/>
</dbReference>
<dbReference type="GO" id="GO:0005829">
    <property type="term" value="C:cytosol"/>
    <property type="evidence" value="ECO:0007669"/>
    <property type="project" value="TreeGrafter"/>
</dbReference>
<evidence type="ECO:0000313" key="3">
    <source>
        <dbReference type="Proteomes" id="UP000077248"/>
    </source>
</evidence>
<dbReference type="RefSeq" id="XP_018382867.1">
    <property type="nucleotide sequence ID" value="XM_018529884.1"/>
</dbReference>
<dbReference type="OMA" id="NDCYRNA"/>
<protein>
    <submittedName>
        <fullName evidence="2">Cysteine proteinase</fullName>
    </submittedName>
</protein>
<dbReference type="GO" id="GO:0004843">
    <property type="term" value="F:cysteine-type deubiquitinase activity"/>
    <property type="evidence" value="ECO:0007669"/>
    <property type="project" value="InterPro"/>
</dbReference>
<evidence type="ECO:0000313" key="2">
    <source>
        <dbReference type="EMBL" id="OAG17446.1"/>
    </source>
</evidence>
<dbReference type="InterPro" id="IPR028889">
    <property type="entry name" value="USP"/>
</dbReference>
<name>A0A177DD60_ALTAL</name>
<feature type="domain" description="USP" evidence="1">
    <location>
        <begin position="33"/>
        <end position="460"/>
    </location>
</feature>
<dbReference type="VEuPathDB" id="FungiDB:CC77DRAFT_1097293"/>
<keyword evidence="3" id="KW-1185">Reference proteome</keyword>
<sequence>MAPRQGPDQARRRRVANAISKKWKIERQSKRPRGLVNMGNNCYRHGALQPLLHLPRFVNWIKKHNRGNHWPCHANDPNRVLPSDPLTLQLLEDEISKSKKKKGRNKDDEEDLEYRGCTPCLLKRLMIDYWSDIDIGGQPTFAPNPFPHQHKAILPLHTLAERWYCVNPPGLNDTVELLATQAEQESITRVARLSYMTAQQDSDEFLLRIFDGIQNSYDPHTIHGAARQAEYDSLFHVRTREVHTCDGCDATRSDNVNEMLGIRIIPDANIMDDTVENALSRYFSDPTAISASSSCSCKKYSTQSIRRTIIAAPEYLRVQINLVQQVSEERKDKYGNVKVDKKTGDPIMVVNVVKNTNPISIPDTIDLTAHMDIPATIQNPYPVQYKLVSATYHSGASFNAGHYTAGVTGPALPFRAERAQFFCNDAAITDLPPTDAHPNAITENPMQEDFNATTLYYERITPKSIPMKRS</sequence>
<dbReference type="GO" id="GO:0005634">
    <property type="term" value="C:nucleus"/>
    <property type="evidence" value="ECO:0007669"/>
    <property type="project" value="TreeGrafter"/>
</dbReference>
<dbReference type="InterPro" id="IPR001394">
    <property type="entry name" value="Peptidase_C19_UCH"/>
</dbReference>
<accession>A0A177DD60</accession>